<evidence type="ECO:0000259" key="1">
    <source>
        <dbReference type="Pfam" id="PF14529"/>
    </source>
</evidence>
<sequence length="273" mass="31924">MGKEKEKRKDKETKKETRKNWKIGTWNIKSIQGKENELEEEFEELGLDILVITETKKKGQGITKLHNNNILIFSGVKLNERAAARVGCIIYKELEEEIEEWQAWSERILTVAIKNKKKNILKTIIIVYGPNENDTKDIKDKFWEKLSLATEGSRGELYIAGDFNSRVGKKDKTYNTVIGDYGENTRNNNGKRMLDFCIFHNLIITNTFFERKNIHKYTREVKSRDEKSIIDFILIERANRKMVLDTRVRRGPEIGSDHFLVVSKNIQKSKKIK</sequence>
<dbReference type="Gene3D" id="3.60.10.10">
    <property type="entry name" value="Endonuclease/exonuclease/phosphatase"/>
    <property type="match status" value="1"/>
</dbReference>
<dbReference type="GO" id="GO:0003824">
    <property type="term" value="F:catalytic activity"/>
    <property type="evidence" value="ECO:0007669"/>
    <property type="project" value="InterPro"/>
</dbReference>
<dbReference type="InterPro" id="IPR027124">
    <property type="entry name" value="Swc5/CFDP1/2"/>
</dbReference>
<dbReference type="SUPFAM" id="SSF56219">
    <property type="entry name" value="DNase I-like"/>
    <property type="match status" value="1"/>
</dbReference>
<keyword evidence="3" id="KW-1185">Reference proteome</keyword>
<protein>
    <recommendedName>
        <fullName evidence="1">Endonuclease/exonuclease/phosphatase domain-containing protein</fullName>
    </recommendedName>
</protein>
<gene>
    <name evidence="2" type="ORF">MELIAE_LOCUS8853</name>
</gene>
<accession>A0A9P0BA08</accession>
<dbReference type="InterPro" id="IPR036691">
    <property type="entry name" value="Endo/exonu/phosph_ase_sf"/>
</dbReference>
<proteinExistence type="predicted"/>
<dbReference type="PANTHER" id="PTHR23227">
    <property type="entry name" value="BUCENTAUR RELATED"/>
    <property type="match status" value="1"/>
</dbReference>
<evidence type="ECO:0000313" key="2">
    <source>
        <dbReference type="EMBL" id="CAH0558552.1"/>
    </source>
</evidence>
<name>A0A9P0BA08_BRAAE</name>
<evidence type="ECO:0000313" key="3">
    <source>
        <dbReference type="Proteomes" id="UP001154078"/>
    </source>
</evidence>
<dbReference type="Proteomes" id="UP001154078">
    <property type="component" value="Chromosome 6"/>
</dbReference>
<organism evidence="2 3">
    <name type="scientific">Brassicogethes aeneus</name>
    <name type="common">Rape pollen beetle</name>
    <name type="synonym">Meligethes aeneus</name>
    <dbReference type="NCBI Taxonomy" id="1431903"/>
    <lineage>
        <taxon>Eukaryota</taxon>
        <taxon>Metazoa</taxon>
        <taxon>Ecdysozoa</taxon>
        <taxon>Arthropoda</taxon>
        <taxon>Hexapoda</taxon>
        <taxon>Insecta</taxon>
        <taxon>Pterygota</taxon>
        <taxon>Neoptera</taxon>
        <taxon>Endopterygota</taxon>
        <taxon>Coleoptera</taxon>
        <taxon>Polyphaga</taxon>
        <taxon>Cucujiformia</taxon>
        <taxon>Nitidulidae</taxon>
        <taxon>Meligethinae</taxon>
        <taxon>Brassicogethes</taxon>
    </lineage>
</organism>
<dbReference type="PANTHER" id="PTHR23227:SF67">
    <property type="entry name" value="CRANIOFACIAL DEVELOPMENT PROTEIN 2-LIKE"/>
    <property type="match status" value="1"/>
</dbReference>
<reference evidence="2" key="1">
    <citation type="submission" date="2021-12" db="EMBL/GenBank/DDBJ databases">
        <authorList>
            <person name="King R."/>
        </authorList>
    </citation>
    <scope>NUCLEOTIDE SEQUENCE</scope>
</reference>
<dbReference type="AlphaFoldDB" id="A0A9P0BA08"/>
<dbReference type="EMBL" id="OV121137">
    <property type="protein sequence ID" value="CAH0558552.1"/>
    <property type="molecule type" value="Genomic_DNA"/>
</dbReference>
<dbReference type="InterPro" id="IPR005135">
    <property type="entry name" value="Endo/exonuclease/phosphatase"/>
</dbReference>
<dbReference type="OrthoDB" id="5549358at2759"/>
<dbReference type="Pfam" id="PF14529">
    <property type="entry name" value="Exo_endo_phos_2"/>
    <property type="match status" value="1"/>
</dbReference>
<feature type="domain" description="Endonuclease/exonuclease/phosphatase" evidence="1">
    <location>
        <begin position="124"/>
        <end position="261"/>
    </location>
</feature>